<dbReference type="Proteomes" id="UP000324800">
    <property type="component" value="Unassembled WGS sequence"/>
</dbReference>
<dbReference type="EMBL" id="SNRW01001717">
    <property type="protein sequence ID" value="KAA6395313.1"/>
    <property type="molecule type" value="Genomic_DNA"/>
</dbReference>
<name>A0A5J4WKG9_9EUKA</name>
<gene>
    <name evidence="1" type="ORF">EZS28_009163</name>
</gene>
<proteinExistence type="predicted"/>
<dbReference type="AlphaFoldDB" id="A0A5J4WKG9"/>
<protein>
    <submittedName>
        <fullName evidence="1">Uncharacterized protein</fullName>
    </submittedName>
</protein>
<reference evidence="1 2" key="1">
    <citation type="submission" date="2019-03" db="EMBL/GenBank/DDBJ databases">
        <title>Single cell metagenomics reveals metabolic interactions within the superorganism composed of flagellate Streblomastix strix and complex community of Bacteroidetes bacteria on its surface.</title>
        <authorList>
            <person name="Treitli S.C."/>
            <person name="Kolisko M."/>
            <person name="Husnik F."/>
            <person name="Keeling P."/>
            <person name="Hampl V."/>
        </authorList>
    </citation>
    <scope>NUCLEOTIDE SEQUENCE [LARGE SCALE GENOMIC DNA]</scope>
    <source>
        <strain evidence="1">ST1C</strain>
    </source>
</reference>
<organism evidence="1 2">
    <name type="scientific">Streblomastix strix</name>
    <dbReference type="NCBI Taxonomy" id="222440"/>
    <lineage>
        <taxon>Eukaryota</taxon>
        <taxon>Metamonada</taxon>
        <taxon>Preaxostyla</taxon>
        <taxon>Oxymonadida</taxon>
        <taxon>Streblomastigidae</taxon>
        <taxon>Streblomastix</taxon>
    </lineage>
</organism>
<sequence length="138" mass="16002">MYRKLFSTNNTQTNGLSKPSAVLLICEQKLMDHHPYDMTLTTIRSTKKPADEDEKQMQRQYAISHHLWGSINPAHHVVPDRWTTSTGDAHGIEQFNEFCDFDTQDLRFHIVRDDFSNYTEAKVKFANMDKLKPTGNNT</sequence>
<evidence type="ECO:0000313" key="1">
    <source>
        <dbReference type="EMBL" id="KAA6395313.1"/>
    </source>
</evidence>
<comment type="caution">
    <text evidence="1">The sequence shown here is derived from an EMBL/GenBank/DDBJ whole genome shotgun (WGS) entry which is preliminary data.</text>
</comment>
<evidence type="ECO:0000313" key="2">
    <source>
        <dbReference type="Proteomes" id="UP000324800"/>
    </source>
</evidence>
<accession>A0A5J4WKG9</accession>